<dbReference type="EC" id="6.3.4.22" evidence="6"/>
<dbReference type="PANTHER" id="PTHR40705:SF1">
    <property type="entry name" value="TRNA(ILE2) 2-AGMATINYLCYTIDINE SYNTHETASE TIAS"/>
    <property type="match status" value="1"/>
</dbReference>
<dbReference type="Pfam" id="PF08489">
    <property type="entry name" value="TiaS_FLD"/>
    <property type="match status" value="1"/>
</dbReference>
<dbReference type="Gene3D" id="3.30.70.2200">
    <property type="match status" value="1"/>
</dbReference>
<dbReference type="InterPro" id="IPR055394">
    <property type="entry name" value="Zn_ribbon_TiaS"/>
</dbReference>
<protein>
    <recommendedName>
        <fullName evidence="6">tRNA(Ile2) 2-agmatinylcytidine synthetase TiaS</fullName>
        <shortName evidence="6">tRNA(Ile2)-agm2C synthetase</shortName>
        <ecNumber evidence="6">6.3.4.22</ecNumber>
    </recommendedName>
    <alternativeName>
        <fullName evidence="6">tRNA(Ile2) agmatidine synthetase</fullName>
    </alternativeName>
</protein>
<comment type="catalytic activity">
    <reaction evidence="6">
        <text>cytidine(34) in tRNA(Ile2) + agmatine + ATP + H2O = 2-agmatinylcytidine(34) in tRNA(Ile2) + AMP + 2 phosphate + 2 H(+)</text>
        <dbReference type="Rhea" id="RHEA:43608"/>
        <dbReference type="Rhea" id="RHEA-COMP:10625"/>
        <dbReference type="Rhea" id="RHEA-COMP:10626"/>
        <dbReference type="ChEBI" id="CHEBI:15377"/>
        <dbReference type="ChEBI" id="CHEBI:15378"/>
        <dbReference type="ChEBI" id="CHEBI:30616"/>
        <dbReference type="ChEBI" id="CHEBI:43474"/>
        <dbReference type="ChEBI" id="CHEBI:58145"/>
        <dbReference type="ChEBI" id="CHEBI:82748"/>
        <dbReference type="ChEBI" id="CHEBI:83545"/>
        <dbReference type="ChEBI" id="CHEBI:456215"/>
        <dbReference type="EC" id="6.3.4.22"/>
    </reaction>
</comment>
<keyword evidence="4 6" id="KW-0547">Nucleotide-binding</keyword>
<dbReference type="GO" id="GO:0002101">
    <property type="term" value="P:tRNA wobble cytosine modification"/>
    <property type="evidence" value="ECO:0007669"/>
    <property type="project" value="UniProtKB-UniRule"/>
</dbReference>
<organism evidence="10 11">
    <name type="scientific">Candidatus Nitrosocaldus cavascurensis</name>
    <dbReference type="NCBI Taxonomy" id="2058097"/>
    <lineage>
        <taxon>Archaea</taxon>
        <taxon>Nitrososphaerota</taxon>
        <taxon>Nitrososphaeria</taxon>
        <taxon>Candidatus Nitrosocaldales</taxon>
        <taxon>Candidatus Nitrosocaldaceae</taxon>
        <taxon>Candidatus Nitrosocaldus</taxon>
    </lineage>
</organism>
<evidence type="ECO:0000256" key="6">
    <source>
        <dbReference type="HAMAP-Rule" id="MF_01892"/>
    </source>
</evidence>
<feature type="domain" description="TiaS FLD" evidence="7">
    <location>
        <begin position="148"/>
        <end position="264"/>
    </location>
</feature>
<evidence type="ECO:0000259" key="7">
    <source>
        <dbReference type="Pfam" id="PF08489"/>
    </source>
</evidence>
<comment type="similarity">
    <text evidence="6">Belongs to the TiaS family.</text>
</comment>
<proteinExistence type="inferred from homology"/>
<keyword evidence="5 6" id="KW-0067">ATP-binding</keyword>
<reference evidence="11" key="1">
    <citation type="submission" date="2018-01" db="EMBL/GenBank/DDBJ databases">
        <authorList>
            <person name="Kerou L M."/>
        </authorList>
    </citation>
    <scope>NUCLEOTIDE SEQUENCE [LARGE SCALE GENOMIC DNA]</scope>
    <source>
        <strain evidence="11">SCU2</strain>
    </source>
</reference>
<dbReference type="PANTHER" id="PTHR40705">
    <property type="entry name" value="TRNA(ILE2) 2-AGMATINYLCYTIDINE SYNTHETASE TIAS"/>
    <property type="match status" value="1"/>
</dbReference>
<dbReference type="GeneID" id="41594268"/>
<name>A0A2K5AP09_9ARCH</name>
<accession>A0A2K5AP09</accession>
<gene>
    <name evidence="6 10" type="primary">tiaS</name>
    <name evidence="10" type="ORF">NCAV_0167</name>
</gene>
<feature type="domain" description="TiaS C-terminal zinc ribbon" evidence="9">
    <location>
        <begin position="381"/>
        <end position="422"/>
    </location>
</feature>
<evidence type="ECO:0000313" key="10">
    <source>
        <dbReference type="EMBL" id="SPC33367.1"/>
    </source>
</evidence>
<evidence type="ECO:0000256" key="3">
    <source>
        <dbReference type="ARBA" id="ARBA00022694"/>
    </source>
</evidence>
<dbReference type="InterPro" id="IPR053870">
    <property type="entry name" value="TiaS-like_TCKD"/>
</dbReference>
<dbReference type="RefSeq" id="WP_103287802.1">
    <property type="nucleotide sequence ID" value="NZ_LT981265.1"/>
</dbReference>
<feature type="domain" description="TiaS-like TCKD" evidence="8">
    <location>
        <begin position="5"/>
        <end position="133"/>
    </location>
</feature>
<evidence type="ECO:0000259" key="9">
    <source>
        <dbReference type="Pfam" id="PF23783"/>
    </source>
</evidence>
<dbReference type="EMBL" id="LT981265">
    <property type="protein sequence ID" value="SPC33367.1"/>
    <property type="molecule type" value="Genomic_DNA"/>
</dbReference>
<dbReference type="KEGG" id="ncv:NCAV_0167"/>
<dbReference type="Gene3D" id="3.90.600.20">
    <property type="match status" value="1"/>
</dbReference>
<keyword evidence="3 6" id="KW-0819">tRNA processing</keyword>
<dbReference type="GO" id="GO:0005524">
    <property type="term" value="F:ATP binding"/>
    <property type="evidence" value="ECO:0007669"/>
    <property type="project" value="UniProtKB-KW"/>
</dbReference>
<dbReference type="HAMAP" id="MF_01892">
    <property type="entry name" value="tRNA_Ile2_agm2C_synt"/>
    <property type="match status" value="1"/>
</dbReference>
<comment type="function">
    <text evidence="6">ATP-dependent agmatine transferase that catalyzes the formation of 2-agmatinylcytidine (agm2C) at the wobble position (C34) of tRNA(Ile2), converting the codon specificity from AUG to AUA.</text>
</comment>
<evidence type="ECO:0000313" key="11">
    <source>
        <dbReference type="Proteomes" id="UP000236248"/>
    </source>
</evidence>
<dbReference type="Pfam" id="PF23783">
    <property type="entry name" value="Zn_ribbon_TiaS"/>
    <property type="match status" value="1"/>
</dbReference>
<evidence type="ECO:0000259" key="8">
    <source>
        <dbReference type="Pfam" id="PF22641"/>
    </source>
</evidence>
<dbReference type="Pfam" id="PF22641">
    <property type="entry name" value="TiaS_TCKD"/>
    <property type="match status" value="1"/>
</dbReference>
<keyword evidence="1 6" id="KW-0963">Cytoplasm</keyword>
<dbReference type="Gene3D" id="2.40.50.1010">
    <property type="match status" value="1"/>
</dbReference>
<dbReference type="InterPro" id="IPR013696">
    <property type="entry name" value="TiaS_FLD"/>
</dbReference>
<dbReference type="Proteomes" id="UP000236248">
    <property type="component" value="Chromosome NCAV"/>
</dbReference>
<dbReference type="GO" id="GO:0016879">
    <property type="term" value="F:ligase activity, forming carbon-nitrogen bonds"/>
    <property type="evidence" value="ECO:0007669"/>
    <property type="project" value="UniProtKB-UniRule"/>
</dbReference>
<evidence type="ECO:0000256" key="4">
    <source>
        <dbReference type="ARBA" id="ARBA00022741"/>
    </source>
</evidence>
<comment type="subcellular location">
    <subcellularLocation>
        <location evidence="6">Cytoplasm</location>
    </subcellularLocation>
</comment>
<keyword evidence="11" id="KW-1185">Reference proteome</keyword>
<evidence type="ECO:0000256" key="1">
    <source>
        <dbReference type="ARBA" id="ARBA00022490"/>
    </source>
</evidence>
<evidence type="ECO:0000256" key="2">
    <source>
        <dbReference type="ARBA" id="ARBA00022598"/>
    </source>
</evidence>
<evidence type="ECO:0000256" key="5">
    <source>
        <dbReference type="ARBA" id="ARBA00022840"/>
    </source>
</evidence>
<dbReference type="GO" id="GO:0005737">
    <property type="term" value="C:cytoplasm"/>
    <property type="evidence" value="ECO:0007669"/>
    <property type="project" value="UniProtKB-SubCell"/>
</dbReference>
<sequence>MVLLIGIDDTDSRQGRCTTHLAYRIVDFLFSNGYEVEEYPFLARLNPNIPWKTRGNGAVCIKVKADMESREGEHVMQIVKEMVESNSMLGYGANPGIVFLGRCKNIEPIVRFANDALWRVMSIRGAIKVIEECKNYDSSIEYYAMGNGQGIVGALASIGLASSMLDDYTFEVIAYRRQEMCGLPRLVDEASVMMMDKATHPYTFNNYDYKHARVLITPHGPDPVLFGIRGDDPCILLDALSMLKVHEPLEGYMLFRSNQGTNAHLANMLDASNLKAYTSGYIQGRVASEPLAIEGGHTFFALECYGNNGYGSGDEDGYGKGNVLCAVYEPTGLSPIAQALSIGDVLEVGGGVRKGTSKHPKVLNVEYIKVVDLARKVRYMNPLCICGKRLKSEGKGKGYGCKKCGYRVRDAEKVDVEVARDLRLGLYLPDAKAHRHLTKPLHRYGIKPGCMRLDIDWFNNNSRFTR</sequence>
<dbReference type="InterPro" id="IPR024913">
    <property type="entry name" value="tRNA_Ile2__agm2C_synt"/>
</dbReference>
<keyword evidence="2 6" id="KW-0436">Ligase</keyword>
<dbReference type="AlphaFoldDB" id="A0A2K5AP09"/>